<dbReference type="EMBL" id="MDDG01000014">
    <property type="protein sequence ID" value="OQE35184.1"/>
    <property type="molecule type" value="Genomic_DNA"/>
</dbReference>
<name>A0A1V6U9N5_9EURO</name>
<keyword evidence="3" id="KW-1185">Reference proteome</keyword>
<sequence>MGTDSYLLPALSADNISQFIVSLDLPAPTSVERLNATAAFHSIYLVHFAAPTPIHTLDGSVLPTDTDGSVTLVLRVSGHRLPTIKTRNEVGVMTWIRQNTSIPIPAIIRYDSTDDNIIRHEFTLLEKVPGKSIDQVYDTLSIEVRTKMVHQLTDYLIELHAHPWESYVGGLTLSDGEVTQGPPIDENFWEVPDLEKYWAGSESLELLNPIPSQGFDSFVAFTVTCLDRYIYAIEKHPSLESYRDMIPRIQAFASAIQEHAEELNQVVYVLAHRDLHFANIMCDPDQPDSPITAVLDWEFSSVVPAPRWNPPRAFLWNMKSTPEDKEEQTRMEKLFESVVREKGAGKILDEMELNPLQESMQTAVNHIRAIVEVCPRGQAQDRVAHWRGVAESAMESFGV</sequence>
<accession>A0A1V6U9N5</accession>
<dbReference type="STRING" id="36646.A0A1V6U9N5"/>
<evidence type="ECO:0000313" key="3">
    <source>
        <dbReference type="Proteomes" id="UP000191500"/>
    </source>
</evidence>
<dbReference type="Proteomes" id="UP000191500">
    <property type="component" value="Unassembled WGS sequence"/>
</dbReference>
<dbReference type="SUPFAM" id="SSF56112">
    <property type="entry name" value="Protein kinase-like (PK-like)"/>
    <property type="match status" value="1"/>
</dbReference>
<feature type="domain" description="Aminoglycoside phosphotransferase" evidence="1">
    <location>
        <begin position="65"/>
        <end position="302"/>
    </location>
</feature>
<dbReference type="Gene3D" id="3.90.1200.10">
    <property type="match status" value="1"/>
</dbReference>
<proteinExistence type="predicted"/>
<dbReference type="InterPro" id="IPR011009">
    <property type="entry name" value="Kinase-like_dom_sf"/>
</dbReference>
<reference evidence="3" key="1">
    <citation type="journal article" date="2017" name="Nat. Microbiol.">
        <title>Global analysis of biosynthetic gene clusters reveals vast potential of secondary metabolite production in Penicillium species.</title>
        <authorList>
            <person name="Nielsen J.C."/>
            <person name="Grijseels S."/>
            <person name="Prigent S."/>
            <person name="Ji B."/>
            <person name="Dainat J."/>
            <person name="Nielsen K.F."/>
            <person name="Frisvad J.C."/>
            <person name="Workman M."/>
            <person name="Nielsen J."/>
        </authorList>
    </citation>
    <scope>NUCLEOTIDE SEQUENCE [LARGE SCALE GENOMIC DNA]</scope>
    <source>
        <strain evidence="3">IBT 31321</strain>
    </source>
</reference>
<evidence type="ECO:0000259" key="1">
    <source>
        <dbReference type="Pfam" id="PF01636"/>
    </source>
</evidence>
<dbReference type="InterPro" id="IPR051678">
    <property type="entry name" value="AGP_Transferase"/>
</dbReference>
<evidence type="ECO:0000313" key="2">
    <source>
        <dbReference type="EMBL" id="OQE35184.1"/>
    </source>
</evidence>
<gene>
    <name evidence="2" type="ORF">PENCOP_c014G04905</name>
</gene>
<comment type="caution">
    <text evidence="2">The sequence shown here is derived from an EMBL/GenBank/DDBJ whole genome shotgun (WGS) entry which is preliminary data.</text>
</comment>
<dbReference type="PANTHER" id="PTHR21310">
    <property type="entry name" value="AMINOGLYCOSIDE PHOSPHOTRANSFERASE-RELATED-RELATED"/>
    <property type="match status" value="1"/>
</dbReference>
<dbReference type="PANTHER" id="PTHR21310:SF15">
    <property type="entry name" value="AMINOGLYCOSIDE PHOSPHOTRANSFERASE DOMAIN-CONTAINING PROTEIN"/>
    <property type="match status" value="1"/>
</dbReference>
<protein>
    <recommendedName>
        <fullName evidence="1">Aminoglycoside phosphotransferase domain-containing protein</fullName>
    </recommendedName>
</protein>
<dbReference type="Pfam" id="PF01636">
    <property type="entry name" value="APH"/>
    <property type="match status" value="1"/>
</dbReference>
<dbReference type="AlphaFoldDB" id="A0A1V6U9N5"/>
<organism evidence="2 3">
    <name type="scientific">Penicillium coprophilum</name>
    <dbReference type="NCBI Taxonomy" id="36646"/>
    <lineage>
        <taxon>Eukaryota</taxon>
        <taxon>Fungi</taxon>
        <taxon>Dikarya</taxon>
        <taxon>Ascomycota</taxon>
        <taxon>Pezizomycotina</taxon>
        <taxon>Eurotiomycetes</taxon>
        <taxon>Eurotiomycetidae</taxon>
        <taxon>Eurotiales</taxon>
        <taxon>Aspergillaceae</taxon>
        <taxon>Penicillium</taxon>
    </lineage>
</organism>
<dbReference type="InterPro" id="IPR002575">
    <property type="entry name" value="Aminoglycoside_PTrfase"/>
</dbReference>